<dbReference type="Gene3D" id="1.10.10.60">
    <property type="entry name" value="Homeodomain-like"/>
    <property type="match status" value="2"/>
</dbReference>
<dbReference type="InterPro" id="IPR018060">
    <property type="entry name" value="HTH_AraC"/>
</dbReference>
<dbReference type="Proteomes" id="UP000462055">
    <property type="component" value="Unassembled WGS sequence"/>
</dbReference>
<name>A0A6I4M4L2_9ACTN</name>
<dbReference type="InterPro" id="IPR014710">
    <property type="entry name" value="RmlC-like_jellyroll"/>
</dbReference>
<reference evidence="8" key="1">
    <citation type="submission" date="2019-12" db="EMBL/GenBank/DDBJ databases">
        <title>Actinomadura physcomitrii sp. nov., a novel actinomycete isolated from moss [Physcomitrium sphaericum (Ludw) Fuernr].</title>
        <authorList>
            <person name="Zhuang X."/>
        </authorList>
    </citation>
    <scope>NUCLEOTIDE SEQUENCE [LARGE SCALE GENOMIC DNA]</scope>
    <source>
        <strain evidence="8">LD22</strain>
    </source>
</reference>
<evidence type="ECO:0000256" key="4">
    <source>
        <dbReference type="ARBA" id="ARBA00023163"/>
    </source>
</evidence>
<feature type="domain" description="HTH araC/xylS-type" evidence="7">
    <location>
        <begin position="150"/>
        <end position="247"/>
    </location>
</feature>
<dbReference type="Gene3D" id="2.60.120.10">
    <property type="entry name" value="Jelly Rolls"/>
    <property type="match status" value="1"/>
</dbReference>
<keyword evidence="3" id="KW-0238">DNA-binding</keyword>
<evidence type="ECO:0000313" key="9">
    <source>
        <dbReference type="Proteomes" id="UP000462055"/>
    </source>
</evidence>
<sequence>MTRYTPRASTGLRLLPPGGEIDAHRHDDHQLAYAGSGVLSVTTDAGIWLASPARALWIPAGTVHEHRSFGGAGLRLVGIPAPRDPLGLARPAVLGVDALLRELIAACTDVPEAERDGAEWLRLRDVLLDRVARAPRYADYVPSARDPRLAAVCRMLCDDPADDRTLAELGARAGAGERTLTRLFRAELGMTFPQWRAQLRLHHAMVLLAEGLPVTTVAHRSGWASASAFIDAFRRTFGHTPGTHRARVDGRLLLR</sequence>
<dbReference type="SUPFAM" id="SSF51182">
    <property type="entry name" value="RmlC-like cupins"/>
    <property type="match status" value="1"/>
</dbReference>
<dbReference type="InterPro" id="IPR009057">
    <property type="entry name" value="Homeodomain-like_sf"/>
</dbReference>
<dbReference type="SMART" id="SM00342">
    <property type="entry name" value="HTH_ARAC"/>
    <property type="match status" value="1"/>
</dbReference>
<dbReference type="InterPro" id="IPR011051">
    <property type="entry name" value="RmlC_Cupin_sf"/>
</dbReference>
<dbReference type="Pfam" id="PF07883">
    <property type="entry name" value="Cupin_2"/>
    <property type="match status" value="1"/>
</dbReference>
<dbReference type="PANTHER" id="PTHR11019:SF199">
    <property type="entry name" value="HTH-TYPE TRANSCRIPTIONAL REGULATOR NIMR"/>
    <property type="match status" value="1"/>
</dbReference>
<evidence type="ECO:0000256" key="2">
    <source>
        <dbReference type="ARBA" id="ARBA00023015"/>
    </source>
</evidence>
<accession>A0A6I4M4L2</accession>
<evidence type="ECO:0000256" key="5">
    <source>
        <dbReference type="ARBA" id="ARBA00074140"/>
    </source>
</evidence>
<dbReference type="FunFam" id="1.10.10.60:FF:000132">
    <property type="entry name" value="AraC family transcriptional regulator"/>
    <property type="match status" value="1"/>
</dbReference>
<keyword evidence="4" id="KW-0804">Transcription</keyword>
<dbReference type="SUPFAM" id="SSF46689">
    <property type="entry name" value="Homeodomain-like"/>
    <property type="match status" value="1"/>
</dbReference>
<dbReference type="PROSITE" id="PS01124">
    <property type="entry name" value="HTH_ARAC_FAMILY_2"/>
    <property type="match status" value="1"/>
</dbReference>
<evidence type="ECO:0000259" key="7">
    <source>
        <dbReference type="PROSITE" id="PS01124"/>
    </source>
</evidence>
<dbReference type="GO" id="GO:0003700">
    <property type="term" value="F:DNA-binding transcription factor activity"/>
    <property type="evidence" value="ECO:0007669"/>
    <property type="project" value="InterPro"/>
</dbReference>
<comment type="caution">
    <text evidence="8">The sequence shown here is derived from an EMBL/GenBank/DDBJ whole genome shotgun (WGS) entry which is preliminary data.</text>
</comment>
<evidence type="ECO:0000256" key="1">
    <source>
        <dbReference type="ARBA" id="ARBA00022491"/>
    </source>
</evidence>
<keyword evidence="1" id="KW-0678">Repressor</keyword>
<protein>
    <recommendedName>
        <fullName evidence="5">HTH-type transcriptional regulator RipA</fullName>
    </recommendedName>
    <alternativeName>
        <fullName evidence="6">Repressor of iron proteins A</fullName>
    </alternativeName>
</protein>
<evidence type="ECO:0000256" key="6">
    <source>
        <dbReference type="ARBA" id="ARBA00079449"/>
    </source>
</evidence>
<proteinExistence type="predicted"/>
<evidence type="ECO:0000256" key="3">
    <source>
        <dbReference type="ARBA" id="ARBA00023125"/>
    </source>
</evidence>
<dbReference type="EMBL" id="WBMS02000004">
    <property type="protein sequence ID" value="MVZ99989.1"/>
    <property type="molecule type" value="Genomic_DNA"/>
</dbReference>
<dbReference type="Pfam" id="PF12833">
    <property type="entry name" value="HTH_18"/>
    <property type="match status" value="1"/>
</dbReference>
<dbReference type="GO" id="GO:0043565">
    <property type="term" value="F:sequence-specific DNA binding"/>
    <property type="evidence" value="ECO:0007669"/>
    <property type="project" value="InterPro"/>
</dbReference>
<organism evidence="8 9">
    <name type="scientific">Actinomadura physcomitrii</name>
    <dbReference type="NCBI Taxonomy" id="2650748"/>
    <lineage>
        <taxon>Bacteria</taxon>
        <taxon>Bacillati</taxon>
        <taxon>Actinomycetota</taxon>
        <taxon>Actinomycetes</taxon>
        <taxon>Streptosporangiales</taxon>
        <taxon>Thermomonosporaceae</taxon>
        <taxon>Actinomadura</taxon>
    </lineage>
</organism>
<gene>
    <name evidence="8" type="ORF">F8568_006295</name>
</gene>
<dbReference type="RefSeq" id="WP_151592364.1">
    <property type="nucleotide sequence ID" value="NZ_WBMS02000004.1"/>
</dbReference>
<evidence type="ECO:0000313" key="8">
    <source>
        <dbReference type="EMBL" id="MVZ99989.1"/>
    </source>
</evidence>
<keyword evidence="2" id="KW-0805">Transcription regulation</keyword>
<dbReference type="InterPro" id="IPR013096">
    <property type="entry name" value="Cupin_2"/>
</dbReference>
<dbReference type="PANTHER" id="PTHR11019">
    <property type="entry name" value="HTH-TYPE TRANSCRIPTIONAL REGULATOR NIMR"/>
    <property type="match status" value="1"/>
</dbReference>
<dbReference type="AlphaFoldDB" id="A0A6I4M4L2"/>
<keyword evidence="9" id="KW-1185">Reference proteome</keyword>
<dbReference type="CDD" id="cd06124">
    <property type="entry name" value="cupin_NimR-like_N"/>
    <property type="match status" value="1"/>
</dbReference>